<dbReference type="InterPro" id="IPR050742">
    <property type="entry name" value="Helicase_Restrict-Modif_Enz"/>
</dbReference>
<dbReference type="InterPro" id="IPR006935">
    <property type="entry name" value="Helicase/UvrB_N"/>
</dbReference>
<dbReference type="Proteomes" id="UP000315103">
    <property type="component" value="Unassembled WGS sequence"/>
</dbReference>
<feature type="domain" description="Helicase C-terminal" evidence="2">
    <location>
        <begin position="434"/>
        <end position="593"/>
    </location>
</feature>
<dbReference type="EMBL" id="VMSJ01000006">
    <property type="protein sequence ID" value="TVT26739.1"/>
    <property type="molecule type" value="Genomic_DNA"/>
</dbReference>
<dbReference type="Gene3D" id="3.40.50.300">
    <property type="entry name" value="P-loop containing nucleotide triphosphate hydrolases"/>
    <property type="match status" value="2"/>
</dbReference>
<protein>
    <submittedName>
        <fullName evidence="3">DUF3427 domain-containing protein</fullName>
    </submittedName>
</protein>
<dbReference type="InterPro" id="IPR027417">
    <property type="entry name" value="P-loop_NTPase"/>
</dbReference>
<organism evidence="3 4">
    <name type="scientific">Salinicoccus cyprini</name>
    <dbReference type="NCBI Taxonomy" id="2493691"/>
    <lineage>
        <taxon>Bacteria</taxon>
        <taxon>Bacillati</taxon>
        <taxon>Bacillota</taxon>
        <taxon>Bacilli</taxon>
        <taxon>Bacillales</taxon>
        <taxon>Staphylococcaceae</taxon>
        <taxon>Salinicoccus</taxon>
    </lineage>
</organism>
<dbReference type="InterPro" id="IPR025202">
    <property type="entry name" value="PLD-like_dom"/>
</dbReference>
<dbReference type="PROSITE" id="PS51194">
    <property type="entry name" value="HELICASE_CTER"/>
    <property type="match status" value="1"/>
</dbReference>
<evidence type="ECO:0000259" key="1">
    <source>
        <dbReference type="PROSITE" id="PS51192"/>
    </source>
</evidence>
<dbReference type="InterPro" id="IPR021835">
    <property type="entry name" value="DUF3427"/>
</dbReference>
<dbReference type="Pfam" id="PF00271">
    <property type="entry name" value="Helicase_C"/>
    <property type="match status" value="1"/>
</dbReference>
<evidence type="ECO:0000259" key="2">
    <source>
        <dbReference type="PROSITE" id="PS51194"/>
    </source>
</evidence>
<dbReference type="Pfam" id="PF04851">
    <property type="entry name" value="ResIII"/>
    <property type="match status" value="1"/>
</dbReference>
<dbReference type="CDD" id="cd18799">
    <property type="entry name" value="SF2_C_EcoAI-like"/>
    <property type="match status" value="1"/>
</dbReference>
<accession>A0A558AR48</accession>
<dbReference type="PROSITE" id="PS51192">
    <property type="entry name" value="HELICASE_ATP_BIND_1"/>
    <property type="match status" value="1"/>
</dbReference>
<dbReference type="OrthoDB" id="9802848at2"/>
<sequence length="959" mass="110372">MGINKENLLNAYEHGFVDQNIDKVAHHPPRMIINSREENVLSSMLDEMEVCDSFSISVAFITEGGLATLKTTLHELAKRKVKGRIITSTYLNFNKPKVFKALLGIPNIDVRVTGKEGFHAKGYVFRNRHYTSMFIGSSNLTDAALKKNYEYNLKLTSLENGAVIQHFNNQFEALWNDSVPVDDAWVDAYAQSYVEEPMQRTVLEVIEDRSKYRYRGAEGPVIKPNAMQYEALNALDQLRRTGKNKGLVISATGTGKTYLAAFDVQQFRPRRMLFLAHREQILDKSRNDFSNLLEGSPSDFGIFSGNQKAADAKYLFATVQTLSREGNLRRFNPDDFDYIIVDEAHRSGADTYAKILDHFNPSFLLGMTATPERTDDAEIFSLFDYNIAYEIRLQQALEEEILAPFHYFGVTDYEKDGQIIDDTTALGRLTSSERIDHLLEKIEYYGHSGEVLHGLMFVSNRQEAHELSEALNARGYSTKALTGLHTQAERQQAVRQFENGGLDYIITVDIFNEGVDIPAINQVVMLRQTKSSIVFIQQLGRGLRKYDDKEYLTVIDFIGNYKNNYMIPIALTGDKSYNKDRLRKSLINRNTVSGVSTINFEAVAKEKIYQSINTTPVNRQSFLKEMHIYLKNKLGRMPTLLDYYKDVDVIDPFVILHKYSYYLEFLMKIKETDLNITHNSRQILAFLSGEIAEGKRIIETHLLKAVIKAPVGLQDFQLEMHRQGYHMTDDTMRSVLRMLTHQFHTQQDLKKYGEPLVEIVEDTIHPTRALSDALEDPLVYDHIVQLLELSMESSAQYNQTTPLTINQKYSRKDACRLLEWDKDESSTMYGYKYKHGTCPIFITYHKDETIEETIQYEDQFLDQSTLRWATRSNRTLQSKEIRTILDAHSKGAPIHIFVKKNDDEGTDFYYLGQGRIDYDSLHETKMNDGFGKPVVMMNMVMERPVDYEIYKYLESSMQK</sequence>
<name>A0A558AR48_9STAP</name>
<evidence type="ECO:0000313" key="4">
    <source>
        <dbReference type="Proteomes" id="UP000315103"/>
    </source>
</evidence>
<dbReference type="GO" id="GO:0016787">
    <property type="term" value="F:hydrolase activity"/>
    <property type="evidence" value="ECO:0007669"/>
    <property type="project" value="InterPro"/>
</dbReference>
<dbReference type="SMART" id="SM00487">
    <property type="entry name" value="DEXDc"/>
    <property type="match status" value="1"/>
</dbReference>
<dbReference type="SMART" id="SM00490">
    <property type="entry name" value="HELICc"/>
    <property type="match status" value="1"/>
</dbReference>
<dbReference type="InterPro" id="IPR058403">
    <property type="entry name" value="DUF8090"/>
</dbReference>
<dbReference type="Pfam" id="PF26350">
    <property type="entry name" value="DUF8090"/>
    <property type="match status" value="1"/>
</dbReference>
<dbReference type="SUPFAM" id="SSF52540">
    <property type="entry name" value="P-loop containing nucleoside triphosphate hydrolases"/>
    <property type="match status" value="1"/>
</dbReference>
<dbReference type="SUPFAM" id="SSF56024">
    <property type="entry name" value="Phospholipase D/nuclease"/>
    <property type="match status" value="1"/>
</dbReference>
<dbReference type="GO" id="GO:0005829">
    <property type="term" value="C:cytosol"/>
    <property type="evidence" value="ECO:0007669"/>
    <property type="project" value="TreeGrafter"/>
</dbReference>
<dbReference type="PANTHER" id="PTHR47396">
    <property type="entry name" value="TYPE I RESTRICTION ENZYME ECOKI R PROTEIN"/>
    <property type="match status" value="1"/>
</dbReference>
<dbReference type="RefSeq" id="WP_145290604.1">
    <property type="nucleotide sequence ID" value="NZ_VMSJ01000006.1"/>
</dbReference>
<dbReference type="GO" id="GO:0003677">
    <property type="term" value="F:DNA binding"/>
    <property type="evidence" value="ECO:0007669"/>
    <property type="project" value="InterPro"/>
</dbReference>
<dbReference type="Pfam" id="PF13091">
    <property type="entry name" value="PLDc_2"/>
    <property type="match status" value="1"/>
</dbReference>
<comment type="caution">
    <text evidence="3">The sequence shown here is derived from an EMBL/GenBank/DDBJ whole genome shotgun (WGS) entry which is preliminary data.</text>
</comment>
<proteinExistence type="predicted"/>
<keyword evidence="4" id="KW-1185">Reference proteome</keyword>
<dbReference type="PANTHER" id="PTHR47396:SF1">
    <property type="entry name" value="ATP-DEPENDENT HELICASE IRC3-RELATED"/>
    <property type="match status" value="1"/>
</dbReference>
<dbReference type="AlphaFoldDB" id="A0A558AR48"/>
<dbReference type="GO" id="GO:0005524">
    <property type="term" value="F:ATP binding"/>
    <property type="evidence" value="ECO:0007669"/>
    <property type="project" value="InterPro"/>
</dbReference>
<evidence type="ECO:0000313" key="3">
    <source>
        <dbReference type="EMBL" id="TVT26739.1"/>
    </source>
</evidence>
<gene>
    <name evidence="3" type="ORF">FO441_12070</name>
</gene>
<dbReference type="CDD" id="cd18032">
    <property type="entry name" value="DEXHc_RE_I_III_res"/>
    <property type="match status" value="1"/>
</dbReference>
<dbReference type="CDD" id="cd09204">
    <property type="entry name" value="PLDc_N_DEXD_b2"/>
    <property type="match status" value="1"/>
</dbReference>
<feature type="domain" description="Helicase ATP-binding" evidence="1">
    <location>
        <begin position="237"/>
        <end position="389"/>
    </location>
</feature>
<reference evidence="3 4" key="1">
    <citation type="submission" date="2019-07" db="EMBL/GenBank/DDBJ databases">
        <title>Salinicoccus cyprini sp. nov., isolated from gastro-intestinal tract of mirror carp, Cyprinus carpio var. specularis, collected from Gobind Sagar Reservoir, Himachal Pradesh, India.</title>
        <authorList>
            <person name="Talwar C."/>
            <person name="Singh A.K."/>
            <person name="Lal R."/>
            <person name="Negi R.K."/>
        </authorList>
    </citation>
    <scope>NUCLEOTIDE SEQUENCE [LARGE SCALE GENOMIC DNA]</scope>
    <source>
        <strain evidence="3 4">CT19</strain>
    </source>
</reference>
<dbReference type="Pfam" id="PF11907">
    <property type="entry name" value="DUF3427"/>
    <property type="match status" value="1"/>
</dbReference>
<dbReference type="InterPro" id="IPR001650">
    <property type="entry name" value="Helicase_C-like"/>
</dbReference>
<dbReference type="Gene3D" id="3.30.870.10">
    <property type="entry name" value="Endonuclease Chain A"/>
    <property type="match status" value="1"/>
</dbReference>
<dbReference type="InterPro" id="IPR014001">
    <property type="entry name" value="Helicase_ATP-bd"/>
</dbReference>